<accession>A0A0D2EUT6</accession>
<dbReference type="Gene3D" id="1.10.630.10">
    <property type="entry name" value="Cytochrome P450"/>
    <property type="match status" value="1"/>
</dbReference>
<dbReference type="PANTHER" id="PTHR46300:SF2">
    <property type="entry name" value="CYTOCHROME P450 MONOOXYGENASE ALNH-RELATED"/>
    <property type="match status" value="1"/>
</dbReference>
<dbReference type="GO" id="GO:0004497">
    <property type="term" value="F:monooxygenase activity"/>
    <property type="evidence" value="ECO:0007669"/>
    <property type="project" value="UniProtKB-KW"/>
</dbReference>
<evidence type="ECO:0000256" key="4">
    <source>
        <dbReference type="ARBA" id="ARBA00023002"/>
    </source>
</evidence>
<reference evidence="9 10" key="1">
    <citation type="submission" date="2015-01" db="EMBL/GenBank/DDBJ databases">
        <title>The Genome Sequence of Fonsecaea pedrosoi CBS 271.37.</title>
        <authorList>
            <consortium name="The Broad Institute Genomics Platform"/>
            <person name="Cuomo C."/>
            <person name="de Hoog S."/>
            <person name="Gorbushina A."/>
            <person name="Stielow B."/>
            <person name="Teixiera M."/>
            <person name="Abouelleil A."/>
            <person name="Chapman S.B."/>
            <person name="Priest M."/>
            <person name="Young S.K."/>
            <person name="Wortman J."/>
            <person name="Nusbaum C."/>
            <person name="Birren B."/>
        </authorList>
    </citation>
    <scope>NUCLEOTIDE SEQUENCE [LARGE SCALE GENOMIC DNA]</scope>
    <source>
        <strain evidence="9 10">CBS 271.37</strain>
    </source>
</reference>
<gene>
    <name evidence="9" type="ORF">Z517_07825</name>
</gene>
<dbReference type="GO" id="GO:0020037">
    <property type="term" value="F:heme binding"/>
    <property type="evidence" value="ECO:0007669"/>
    <property type="project" value="InterPro"/>
</dbReference>
<dbReference type="RefSeq" id="XP_013281800.1">
    <property type="nucleotide sequence ID" value="XM_013426346.1"/>
</dbReference>
<dbReference type="OrthoDB" id="1103324at2759"/>
<evidence type="ECO:0000256" key="7">
    <source>
        <dbReference type="PIRSR" id="PIRSR602401-1"/>
    </source>
</evidence>
<keyword evidence="4 8" id="KW-0560">Oxidoreductase</keyword>
<dbReference type="PANTHER" id="PTHR46300">
    <property type="entry name" value="P450, PUTATIVE (EUROFUNG)-RELATED-RELATED"/>
    <property type="match status" value="1"/>
</dbReference>
<comment type="similarity">
    <text evidence="2 8">Belongs to the cytochrome P450 family.</text>
</comment>
<dbReference type="AlphaFoldDB" id="A0A0D2EUT6"/>
<keyword evidence="5 7" id="KW-0408">Iron</keyword>
<dbReference type="GO" id="GO:0005506">
    <property type="term" value="F:iron ion binding"/>
    <property type="evidence" value="ECO:0007669"/>
    <property type="project" value="InterPro"/>
</dbReference>
<sequence>MRQVSSKHSFNLADHQTLMASQNHPVALWAVVAAAVVFAGGTNLSLDERDLETVLTGPKGPRTYPVLGNLLQMPMKNFHLEFQKWANEYGPIMSLKLGGQDMILLNSPEVVKDLIEKRSNIYSARPDLYIREFGDGLNIALRDNDETWRRQRKMYHVRLNVKTANSYLPYQIFESLQLMYDMVEHPDNWVGNLQRYTASIASTVLYGWRTPNVYTGYVKGLIEASLWMDRTSAAINLQPVDFFPFLRPWYRVMPVWMSSFKRALSDIQKLEDRLFYQLLEGAKEKITLGKKYPSFIRDMLIDKDADRLSERQIAHNAGHGFGAATDTTWNTLLGFVKAMILFPDVQKKAQEEIDQVIGAECMPSWEDRERLPYIRAVVEETLRWAPSPISGAVPHSVACDDVYNGMKIPKGATVMMNIWTLNHNTYENSRTFDPSRFSAEATLNESYGINADSLNRPHFTFGAGRRVCPGFHVAERALFLAISRLLWGFELHRKVDANGTPLPINRDAVTPGFIVRPEAFECDIRPRGPERVALIKSAWKEAQTRLDADGNFKEEFFQSMLSKKERQS</sequence>
<evidence type="ECO:0000256" key="3">
    <source>
        <dbReference type="ARBA" id="ARBA00022723"/>
    </source>
</evidence>
<comment type="cofactor">
    <cofactor evidence="1 7">
        <name>heme</name>
        <dbReference type="ChEBI" id="CHEBI:30413"/>
    </cofactor>
</comment>
<evidence type="ECO:0000256" key="8">
    <source>
        <dbReference type="RuleBase" id="RU000461"/>
    </source>
</evidence>
<dbReference type="HOGENOM" id="CLU_001570_2_1_1"/>
<dbReference type="InterPro" id="IPR001128">
    <property type="entry name" value="Cyt_P450"/>
</dbReference>
<dbReference type="STRING" id="1442368.A0A0D2EUT6"/>
<keyword evidence="7 8" id="KW-0349">Heme</keyword>
<proteinExistence type="inferred from homology"/>
<dbReference type="CDD" id="cd11065">
    <property type="entry name" value="CYP64-like"/>
    <property type="match status" value="1"/>
</dbReference>
<dbReference type="Proteomes" id="UP000053029">
    <property type="component" value="Unassembled WGS sequence"/>
</dbReference>
<protein>
    <recommendedName>
        <fullName evidence="11">Cytochrome P450</fullName>
    </recommendedName>
</protein>
<dbReference type="Pfam" id="PF00067">
    <property type="entry name" value="p450"/>
    <property type="match status" value="1"/>
</dbReference>
<dbReference type="InterPro" id="IPR002401">
    <property type="entry name" value="Cyt_P450_E_grp-I"/>
</dbReference>
<dbReference type="InterPro" id="IPR036396">
    <property type="entry name" value="Cyt_P450_sf"/>
</dbReference>
<evidence type="ECO:0000256" key="2">
    <source>
        <dbReference type="ARBA" id="ARBA00010617"/>
    </source>
</evidence>
<evidence type="ECO:0000313" key="10">
    <source>
        <dbReference type="Proteomes" id="UP000053029"/>
    </source>
</evidence>
<dbReference type="SUPFAM" id="SSF48264">
    <property type="entry name" value="Cytochrome P450"/>
    <property type="match status" value="1"/>
</dbReference>
<dbReference type="GO" id="GO:0016705">
    <property type="term" value="F:oxidoreductase activity, acting on paired donors, with incorporation or reduction of molecular oxygen"/>
    <property type="evidence" value="ECO:0007669"/>
    <property type="project" value="InterPro"/>
</dbReference>
<feature type="binding site" description="axial binding residue" evidence="7">
    <location>
        <position position="468"/>
    </location>
    <ligand>
        <name>heme</name>
        <dbReference type="ChEBI" id="CHEBI:30413"/>
    </ligand>
    <ligandPart>
        <name>Fe</name>
        <dbReference type="ChEBI" id="CHEBI:18248"/>
    </ligandPart>
</feature>
<dbReference type="InterPro" id="IPR017972">
    <property type="entry name" value="Cyt_P450_CS"/>
</dbReference>
<dbReference type="PRINTS" id="PR00463">
    <property type="entry name" value="EP450I"/>
</dbReference>
<dbReference type="EMBL" id="KN846973">
    <property type="protein sequence ID" value="KIW77992.1"/>
    <property type="molecule type" value="Genomic_DNA"/>
</dbReference>
<dbReference type="GeneID" id="25307315"/>
<evidence type="ECO:0000256" key="6">
    <source>
        <dbReference type="ARBA" id="ARBA00023033"/>
    </source>
</evidence>
<evidence type="ECO:0008006" key="11">
    <source>
        <dbReference type="Google" id="ProtNLM"/>
    </source>
</evidence>
<evidence type="ECO:0000313" key="9">
    <source>
        <dbReference type="EMBL" id="KIW77992.1"/>
    </source>
</evidence>
<dbReference type="VEuPathDB" id="FungiDB:Z517_07825"/>
<evidence type="ECO:0000256" key="1">
    <source>
        <dbReference type="ARBA" id="ARBA00001971"/>
    </source>
</evidence>
<organism evidence="9 10">
    <name type="scientific">Fonsecaea pedrosoi CBS 271.37</name>
    <dbReference type="NCBI Taxonomy" id="1442368"/>
    <lineage>
        <taxon>Eukaryota</taxon>
        <taxon>Fungi</taxon>
        <taxon>Dikarya</taxon>
        <taxon>Ascomycota</taxon>
        <taxon>Pezizomycotina</taxon>
        <taxon>Eurotiomycetes</taxon>
        <taxon>Chaetothyriomycetidae</taxon>
        <taxon>Chaetothyriales</taxon>
        <taxon>Herpotrichiellaceae</taxon>
        <taxon>Fonsecaea</taxon>
    </lineage>
</organism>
<dbReference type="PROSITE" id="PS00086">
    <property type="entry name" value="CYTOCHROME_P450"/>
    <property type="match status" value="1"/>
</dbReference>
<keyword evidence="10" id="KW-1185">Reference proteome</keyword>
<keyword evidence="6 8" id="KW-0503">Monooxygenase</keyword>
<name>A0A0D2EUT6_9EURO</name>
<dbReference type="InterPro" id="IPR050364">
    <property type="entry name" value="Cytochrome_P450_fung"/>
</dbReference>
<dbReference type="PRINTS" id="PR00385">
    <property type="entry name" value="P450"/>
</dbReference>
<evidence type="ECO:0000256" key="5">
    <source>
        <dbReference type="ARBA" id="ARBA00023004"/>
    </source>
</evidence>
<keyword evidence="3 7" id="KW-0479">Metal-binding</keyword>